<dbReference type="Proteomes" id="UP001152087">
    <property type="component" value="Unassembled WGS sequence"/>
</dbReference>
<evidence type="ECO:0000313" key="1">
    <source>
        <dbReference type="EMBL" id="KAJ4185166.1"/>
    </source>
</evidence>
<name>A0A9W8R2N7_9HYPO</name>
<dbReference type="CDD" id="cd10170">
    <property type="entry name" value="ASKHA_NBD_HSP70"/>
    <property type="match status" value="1"/>
</dbReference>
<keyword evidence="2" id="KW-1185">Reference proteome</keyword>
<dbReference type="PANTHER" id="PTHR14187">
    <property type="entry name" value="ALPHA KINASE/ELONGATION FACTOR 2 KINASE"/>
    <property type="match status" value="1"/>
</dbReference>
<dbReference type="OrthoDB" id="2963168at2759"/>
<sequence>MSRLDDALRSMGGLNLNQGDGLRLIVGFDFGTTYSGIAWVLSNRTKADQIEVINIWPDGPFQVPKAPSVIAYASENKDRRVKEDRWGYSVVPGMSSYLWTKLLLGGNVAPGEYDDPALKEYFGPGLLSLPPGKTAQDICSDYMACLYKYFVGRFQGGTRVNLKITPMEVWITVPAIWTDAAKRRTMEAAKAAGFGSRIFLGDTISVITEPEAAALTILKPRLDSHVLQTASVSYLSSAPLTE</sequence>
<dbReference type="EMBL" id="JAOQAV010000024">
    <property type="protein sequence ID" value="KAJ4185166.1"/>
    <property type="molecule type" value="Genomic_DNA"/>
</dbReference>
<accession>A0A9W8R2N7</accession>
<protein>
    <submittedName>
        <fullName evidence="1">Uncharacterized protein</fullName>
    </submittedName>
</protein>
<gene>
    <name evidence="1" type="ORF">NW755_008609</name>
</gene>
<dbReference type="AlphaFoldDB" id="A0A9W8R2N7"/>
<dbReference type="Gene3D" id="3.30.420.40">
    <property type="match status" value="1"/>
</dbReference>
<proteinExistence type="predicted"/>
<comment type="caution">
    <text evidence="1">The sequence shown here is derived from an EMBL/GenBank/DDBJ whole genome shotgun (WGS) entry which is preliminary data.</text>
</comment>
<dbReference type="PANTHER" id="PTHR14187:SF81">
    <property type="entry name" value="HSP70 FAMILY PROTEIN (AFU_ORTHOLOGUE AFUA_4G14040)"/>
    <property type="match status" value="1"/>
</dbReference>
<evidence type="ECO:0000313" key="2">
    <source>
        <dbReference type="Proteomes" id="UP001152087"/>
    </source>
</evidence>
<reference evidence="1" key="1">
    <citation type="submission" date="2022-09" db="EMBL/GenBank/DDBJ databases">
        <title>Fusarium specimens isolated from Avocado Roots.</title>
        <authorList>
            <person name="Stajich J."/>
            <person name="Roper C."/>
            <person name="Heimlech-Rivalta G."/>
        </authorList>
    </citation>
    <scope>NUCLEOTIDE SEQUENCE</scope>
    <source>
        <strain evidence="1">A02</strain>
    </source>
</reference>
<dbReference type="SUPFAM" id="SSF53067">
    <property type="entry name" value="Actin-like ATPase domain"/>
    <property type="match status" value="1"/>
</dbReference>
<dbReference type="InterPro" id="IPR043129">
    <property type="entry name" value="ATPase_NBD"/>
</dbReference>
<organism evidence="1 2">
    <name type="scientific">Fusarium falciforme</name>
    <dbReference type="NCBI Taxonomy" id="195108"/>
    <lineage>
        <taxon>Eukaryota</taxon>
        <taxon>Fungi</taxon>
        <taxon>Dikarya</taxon>
        <taxon>Ascomycota</taxon>
        <taxon>Pezizomycotina</taxon>
        <taxon>Sordariomycetes</taxon>
        <taxon>Hypocreomycetidae</taxon>
        <taxon>Hypocreales</taxon>
        <taxon>Nectriaceae</taxon>
        <taxon>Fusarium</taxon>
        <taxon>Fusarium solani species complex</taxon>
    </lineage>
</organism>